<dbReference type="Proteomes" id="UP000249829">
    <property type="component" value="Unassembled WGS sequence"/>
</dbReference>
<organism evidence="2 3">
    <name type="scientific">Aspergillus violaceofuscus (strain CBS 115571)</name>
    <dbReference type="NCBI Taxonomy" id="1450538"/>
    <lineage>
        <taxon>Eukaryota</taxon>
        <taxon>Fungi</taxon>
        <taxon>Dikarya</taxon>
        <taxon>Ascomycota</taxon>
        <taxon>Pezizomycotina</taxon>
        <taxon>Eurotiomycetes</taxon>
        <taxon>Eurotiomycetidae</taxon>
        <taxon>Eurotiales</taxon>
        <taxon>Aspergillaceae</taxon>
        <taxon>Aspergillus</taxon>
    </lineage>
</organism>
<dbReference type="AlphaFoldDB" id="A0A2V5I2H6"/>
<feature type="transmembrane region" description="Helical" evidence="1">
    <location>
        <begin position="70"/>
        <end position="92"/>
    </location>
</feature>
<evidence type="ECO:0000313" key="3">
    <source>
        <dbReference type="Proteomes" id="UP000249829"/>
    </source>
</evidence>
<sequence>MACMYASVGVFAAAILGPNQSRSPVPSARLDNRRCQSPVIVSRVTAAQDGFEVFLGHSGQAFAPKQGARVLLHVLSLALALATLTIFAHAAWADHGLFSGRRHMMFHAMRLLSVGEFGGQRAERIADWLAEVGVPKLFEIGILEGGRPLQDRSKILGVPQHARRGLTYD</sequence>
<protein>
    <submittedName>
        <fullName evidence="2">Uncharacterized protein</fullName>
    </submittedName>
</protein>
<proteinExistence type="predicted"/>
<evidence type="ECO:0000256" key="1">
    <source>
        <dbReference type="SAM" id="Phobius"/>
    </source>
</evidence>
<name>A0A2V5I2H6_ASPV1</name>
<evidence type="ECO:0000313" key="2">
    <source>
        <dbReference type="EMBL" id="PYI13846.1"/>
    </source>
</evidence>
<gene>
    <name evidence="2" type="ORF">BO99DRAFT_437871</name>
</gene>
<keyword evidence="1" id="KW-0472">Membrane</keyword>
<keyword evidence="3" id="KW-1185">Reference proteome</keyword>
<keyword evidence="1" id="KW-0812">Transmembrane</keyword>
<dbReference type="EMBL" id="KZ825228">
    <property type="protein sequence ID" value="PYI13846.1"/>
    <property type="molecule type" value="Genomic_DNA"/>
</dbReference>
<reference evidence="2 3" key="1">
    <citation type="submission" date="2018-02" db="EMBL/GenBank/DDBJ databases">
        <title>The genomes of Aspergillus section Nigri reveals drivers in fungal speciation.</title>
        <authorList>
            <consortium name="DOE Joint Genome Institute"/>
            <person name="Vesth T.C."/>
            <person name="Nybo J."/>
            <person name="Theobald S."/>
            <person name="Brandl J."/>
            <person name="Frisvad J.C."/>
            <person name="Nielsen K.F."/>
            <person name="Lyhne E.K."/>
            <person name="Kogle M.E."/>
            <person name="Kuo A."/>
            <person name="Riley R."/>
            <person name="Clum A."/>
            <person name="Nolan M."/>
            <person name="Lipzen A."/>
            <person name="Salamov A."/>
            <person name="Henrissat B."/>
            <person name="Wiebenga A."/>
            <person name="De vries R.P."/>
            <person name="Grigoriev I.V."/>
            <person name="Mortensen U.H."/>
            <person name="Andersen M.R."/>
            <person name="Baker S.E."/>
        </authorList>
    </citation>
    <scope>NUCLEOTIDE SEQUENCE [LARGE SCALE GENOMIC DNA]</scope>
    <source>
        <strain evidence="2 3">CBS 115571</strain>
    </source>
</reference>
<accession>A0A2V5I2H6</accession>
<keyword evidence="1" id="KW-1133">Transmembrane helix</keyword>